<dbReference type="InterPro" id="IPR013897">
    <property type="entry name" value="Duc1"/>
</dbReference>
<dbReference type="EMBL" id="KZ819238">
    <property type="protein sequence ID" value="PWY96925.1"/>
    <property type="molecule type" value="Genomic_DNA"/>
</dbReference>
<feature type="region of interest" description="Disordered" evidence="1">
    <location>
        <begin position="50"/>
        <end position="69"/>
    </location>
</feature>
<dbReference type="Pfam" id="PF08588">
    <property type="entry name" value="Duc1"/>
    <property type="match status" value="1"/>
</dbReference>
<keyword evidence="4" id="KW-1185">Reference proteome</keyword>
<dbReference type="PANTHER" id="PTHR34826">
    <property type="entry name" value="UPF0590 PROTEIN C409.17C"/>
    <property type="match status" value="1"/>
</dbReference>
<organism evidence="3 4">
    <name type="scientific">Testicularia cyperi</name>
    <dbReference type="NCBI Taxonomy" id="1882483"/>
    <lineage>
        <taxon>Eukaryota</taxon>
        <taxon>Fungi</taxon>
        <taxon>Dikarya</taxon>
        <taxon>Basidiomycota</taxon>
        <taxon>Ustilaginomycotina</taxon>
        <taxon>Ustilaginomycetes</taxon>
        <taxon>Ustilaginales</taxon>
        <taxon>Anthracoideaceae</taxon>
        <taxon>Testicularia</taxon>
    </lineage>
</organism>
<evidence type="ECO:0000256" key="1">
    <source>
        <dbReference type="SAM" id="MobiDB-lite"/>
    </source>
</evidence>
<evidence type="ECO:0000259" key="2">
    <source>
        <dbReference type="Pfam" id="PF08588"/>
    </source>
</evidence>
<dbReference type="OrthoDB" id="2119945at2759"/>
<dbReference type="InParanoid" id="A0A317XF29"/>
<evidence type="ECO:0000313" key="3">
    <source>
        <dbReference type="EMBL" id="PWY96925.1"/>
    </source>
</evidence>
<name>A0A317XF29_9BASI</name>
<dbReference type="PANTHER" id="PTHR34826:SF2">
    <property type="entry name" value="UPF0590 PROTEIN C409.17C"/>
    <property type="match status" value="1"/>
</dbReference>
<protein>
    <submittedName>
        <fullName evidence="3">DUF1769-domain-containing protein</fullName>
    </submittedName>
</protein>
<proteinExistence type="predicted"/>
<dbReference type="AlphaFoldDB" id="A0A317XF29"/>
<gene>
    <name evidence="3" type="ORF">BCV70DRAFT_101889</name>
</gene>
<feature type="domain" description="Domain of unknown function at the cortex 1" evidence="2">
    <location>
        <begin position="5"/>
        <end position="294"/>
    </location>
</feature>
<reference evidence="3 4" key="1">
    <citation type="journal article" date="2018" name="Mol. Biol. Evol.">
        <title>Broad Genomic Sampling Reveals a Smut Pathogenic Ancestry of the Fungal Clade Ustilaginomycotina.</title>
        <authorList>
            <person name="Kijpornyongpan T."/>
            <person name="Mondo S.J."/>
            <person name="Barry K."/>
            <person name="Sandor L."/>
            <person name="Lee J."/>
            <person name="Lipzen A."/>
            <person name="Pangilinan J."/>
            <person name="LaButti K."/>
            <person name="Hainaut M."/>
            <person name="Henrissat B."/>
            <person name="Grigoriev I.V."/>
            <person name="Spatafora J.W."/>
            <person name="Aime M.C."/>
        </authorList>
    </citation>
    <scope>NUCLEOTIDE SEQUENCE [LARGE SCALE GENOMIC DNA]</scope>
    <source>
        <strain evidence="3 4">MCA 3645</strain>
    </source>
</reference>
<feature type="compositionally biased region" description="Basic and acidic residues" evidence="1">
    <location>
        <begin position="56"/>
        <end position="67"/>
    </location>
</feature>
<dbReference type="Proteomes" id="UP000246740">
    <property type="component" value="Unassembled WGS sequence"/>
</dbReference>
<accession>A0A317XF29</accession>
<dbReference type="STRING" id="1882483.A0A317XF29"/>
<evidence type="ECO:0000313" key="4">
    <source>
        <dbReference type="Proteomes" id="UP000246740"/>
    </source>
</evidence>
<sequence>MAPSLKISAGPSVDSLETVAVNHDETPVEIATPLFQGRIAVRIKNFTGRDPPGVTHRSDSEYFENGHGKGQSWSMQIQARFLDAVSADDLVFGNEFDRPIRDHLPYGIGVALQFVRVVDPNLEHDLYADRPHAWSPYIATMPRISSVAFEGDGDGDADGDKPDFSAWPAFPTAPDSYVEEDITSLIPSELADSEPSSIANLKGGPQGIPKANEYRLRFFSNPSHRQAVSFNKHHIVAADFFNGFIDFNDLSLHIPFAAGLKFDLKKYWDGQPVRYICKNRATDTTYFVIQFDIVDLDQ</sequence>